<feature type="compositionally biased region" description="Polar residues" evidence="12">
    <location>
        <begin position="1"/>
        <end position="16"/>
    </location>
</feature>
<keyword evidence="18" id="KW-1185">Reference proteome</keyword>
<dbReference type="Pfam" id="PF01453">
    <property type="entry name" value="B_lectin"/>
    <property type="match status" value="2"/>
</dbReference>
<evidence type="ECO:0000256" key="11">
    <source>
        <dbReference type="PROSITE-ProRule" id="PRU00076"/>
    </source>
</evidence>
<dbReference type="AlphaFoldDB" id="A0AAU9RCQ3"/>
<evidence type="ECO:0000256" key="8">
    <source>
        <dbReference type="ARBA" id="ARBA00023180"/>
    </source>
</evidence>
<proteinExistence type="predicted"/>
<evidence type="ECO:0000256" key="1">
    <source>
        <dbReference type="ARBA" id="ARBA00004167"/>
    </source>
</evidence>
<dbReference type="SMART" id="SM00473">
    <property type="entry name" value="PAN_AP"/>
    <property type="match status" value="2"/>
</dbReference>
<dbReference type="EMBL" id="OU466857">
    <property type="protein sequence ID" value="CAH2038267.1"/>
    <property type="molecule type" value="Genomic_DNA"/>
</dbReference>
<dbReference type="PANTHER" id="PTHR32444">
    <property type="entry name" value="BULB-TYPE LECTIN DOMAIN-CONTAINING PROTEIN"/>
    <property type="match status" value="1"/>
</dbReference>
<gene>
    <name evidence="17" type="ORF">TAV2_LOCUS3215</name>
</gene>
<comment type="catalytic activity">
    <reaction evidence="9">
        <text>L-threonyl-[protein] + ATP = O-phospho-L-threonyl-[protein] + ADP + H(+)</text>
        <dbReference type="Rhea" id="RHEA:46608"/>
        <dbReference type="Rhea" id="RHEA-COMP:11060"/>
        <dbReference type="Rhea" id="RHEA-COMP:11605"/>
        <dbReference type="ChEBI" id="CHEBI:15378"/>
        <dbReference type="ChEBI" id="CHEBI:30013"/>
        <dbReference type="ChEBI" id="CHEBI:30616"/>
        <dbReference type="ChEBI" id="CHEBI:61977"/>
        <dbReference type="ChEBI" id="CHEBI:456216"/>
        <dbReference type="EC" id="2.7.11.1"/>
    </reaction>
</comment>
<dbReference type="GO" id="GO:0004674">
    <property type="term" value="F:protein serine/threonine kinase activity"/>
    <property type="evidence" value="ECO:0007669"/>
    <property type="project" value="UniProtKB-EC"/>
</dbReference>
<feature type="transmembrane region" description="Helical" evidence="13">
    <location>
        <begin position="1155"/>
        <end position="1177"/>
    </location>
</feature>
<dbReference type="Gene3D" id="2.90.10.10">
    <property type="entry name" value="Bulb-type lectin domain"/>
    <property type="match status" value="2"/>
</dbReference>
<dbReference type="Pfam" id="PF00954">
    <property type="entry name" value="S_locus_glycop"/>
    <property type="match status" value="2"/>
</dbReference>
<comment type="catalytic activity">
    <reaction evidence="10">
        <text>L-seryl-[protein] + ATP = O-phospho-L-seryl-[protein] + ADP + H(+)</text>
        <dbReference type="Rhea" id="RHEA:17989"/>
        <dbReference type="Rhea" id="RHEA-COMP:9863"/>
        <dbReference type="Rhea" id="RHEA-COMP:11604"/>
        <dbReference type="ChEBI" id="CHEBI:15378"/>
        <dbReference type="ChEBI" id="CHEBI:29999"/>
        <dbReference type="ChEBI" id="CHEBI:30616"/>
        <dbReference type="ChEBI" id="CHEBI:83421"/>
        <dbReference type="ChEBI" id="CHEBI:456216"/>
        <dbReference type="EC" id="2.7.11.1"/>
    </reaction>
</comment>
<feature type="region of interest" description="Disordered" evidence="12">
    <location>
        <begin position="1"/>
        <end position="106"/>
    </location>
</feature>
<evidence type="ECO:0000313" key="18">
    <source>
        <dbReference type="Proteomes" id="UP000836841"/>
    </source>
</evidence>
<feature type="domain" description="Bulb-type lectin" evidence="15">
    <location>
        <begin position="735"/>
        <end position="860"/>
    </location>
</feature>
<keyword evidence="11" id="KW-0245">EGF-like domain</keyword>
<dbReference type="Proteomes" id="UP000836841">
    <property type="component" value="Chromosome 1"/>
</dbReference>
<keyword evidence="7" id="KW-1015">Disulfide bond</keyword>
<evidence type="ECO:0000256" key="4">
    <source>
        <dbReference type="ARBA" id="ARBA00022729"/>
    </source>
</evidence>
<keyword evidence="3 13" id="KW-0812">Transmembrane</keyword>
<dbReference type="GO" id="GO:0048544">
    <property type="term" value="P:recognition of pollen"/>
    <property type="evidence" value="ECO:0007669"/>
    <property type="project" value="InterPro"/>
</dbReference>
<evidence type="ECO:0000256" key="13">
    <source>
        <dbReference type="SAM" id="Phobius"/>
    </source>
</evidence>
<dbReference type="SUPFAM" id="SSF51110">
    <property type="entry name" value="alpha-D-mannose-specific plant lectins"/>
    <property type="match status" value="2"/>
</dbReference>
<dbReference type="PROSITE" id="PS50927">
    <property type="entry name" value="BULB_LECTIN"/>
    <property type="match status" value="2"/>
</dbReference>
<keyword evidence="6 13" id="KW-0472">Membrane</keyword>
<feature type="domain" description="Apple" evidence="16">
    <location>
        <begin position="1054"/>
        <end position="1137"/>
    </location>
</feature>
<evidence type="ECO:0000259" key="16">
    <source>
        <dbReference type="PROSITE" id="PS50948"/>
    </source>
</evidence>
<accession>A0AAU9RCQ3</accession>
<evidence type="ECO:0000256" key="9">
    <source>
        <dbReference type="ARBA" id="ARBA00047899"/>
    </source>
</evidence>
<comment type="subcellular location">
    <subcellularLocation>
        <location evidence="1">Membrane</location>
        <topology evidence="1">Single-pass membrane protein</topology>
    </subcellularLocation>
</comment>
<dbReference type="InterPro" id="IPR003609">
    <property type="entry name" value="Pan_app"/>
</dbReference>
<evidence type="ECO:0000256" key="6">
    <source>
        <dbReference type="ARBA" id="ARBA00023136"/>
    </source>
</evidence>
<evidence type="ECO:0000256" key="7">
    <source>
        <dbReference type="ARBA" id="ARBA00023157"/>
    </source>
</evidence>
<dbReference type="PROSITE" id="PS50948">
    <property type="entry name" value="PAN"/>
    <property type="match status" value="2"/>
</dbReference>
<dbReference type="InterPro" id="IPR001480">
    <property type="entry name" value="Bulb-type_lectin_dom"/>
</dbReference>
<dbReference type="Pfam" id="PF08276">
    <property type="entry name" value="PAN_2"/>
    <property type="match status" value="2"/>
</dbReference>
<organism evidence="17 18">
    <name type="scientific">Thlaspi arvense</name>
    <name type="common">Field penny-cress</name>
    <dbReference type="NCBI Taxonomy" id="13288"/>
    <lineage>
        <taxon>Eukaryota</taxon>
        <taxon>Viridiplantae</taxon>
        <taxon>Streptophyta</taxon>
        <taxon>Embryophyta</taxon>
        <taxon>Tracheophyta</taxon>
        <taxon>Spermatophyta</taxon>
        <taxon>Magnoliopsida</taxon>
        <taxon>eudicotyledons</taxon>
        <taxon>Gunneridae</taxon>
        <taxon>Pentapetalae</taxon>
        <taxon>rosids</taxon>
        <taxon>malvids</taxon>
        <taxon>Brassicales</taxon>
        <taxon>Brassicaceae</taxon>
        <taxon>Thlaspideae</taxon>
        <taxon>Thlaspi</taxon>
    </lineage>
</organism>
<evidence type="ECO:0000259" key="14">
    <source>
        <dbReference type="PROSITE" id="PS50026"/>
    </source>
</evidence>
<dbReference type="CDD" id="cd01098">
    <property type="entry name" value="PAN_AP_plant"/>
    <property type="match status" value="2"/>
</dbReference>
<dbReference type="Gene3D" id="1.10.510.10">
    <property type="entry name" value="Transferase(Phosphotransferase) domain 1"/>
    <property type="match status" value="1"/>
</dbReference>
<dbReference type="CDD" id="cd00054">
    <property type="entry name" value="EGF_CA"/>
    <property type="match status" value="1"/>
</dbReference>
<keyword evidence="8" id="KW-0325">Glycoprotein</keyword>
<evidence type="ECO:0000256" key="10">
    <source>
        <dbReference type="ARBA" id="ARBA00048679"/>
    </source>
</evidence>
<dbReference type="PANTHER" id="PTHR32444:SF63">
    <property type="entry name" value="G-TYPE LECTIN S-RECEPTOR-LIKE SERINE_THREONINE-PROTEIN KINASE RKS1"/>
    <property type="match status" value="1"/>
</dbReference>
<dbReference type="InterPro" id="IPR036426">
    <property type="entry name" value="Bulb-type_lectin_dom_sf"/>
</dbReference>
<dbReference type="InterPro" id="IPR000742">
    <property type="entry name" value="EGF"/>
</dbReference>
<sequence length="1271" mass="143320">MQSEASSSPINMTSPGKSPRSDRKSPTVVTVQPSSPRFPIGTPTAGAQRKIGIADGEDEKASENGAEKLVDSDKLHTVPEVAEEEYHDASDKQQQQQQHESLLRTHGSFPSTSSSYIVFILFDVLFGCGCNLVLYRAQRLTDARLQPQQFQLWFLQSGRYAGIWFNNIPLQKQTVVWVANSDSPINDSSGVIKISKGGNLVVTDGRGRVHWSTNVSRSVAAASARLLNTGNLALQDNGDKKLWESFEHPQRRESREHLQRRESQNAFLPTMTLSSDARTGKSLMLRSWKNQSDPSPGSYSAGVIPLPFPELAIWKDDLMVWRSGPWNGQNFLGLPGRDSRISLYGFALANDKQGSHESLFHFLLDSEGYAVEKVWSEVKQEWRMGLMFPTNCDIYGKCGQFTSCQSGGFEPRSYAEWNRGNWTQGCVRKTPLQCQRRDNNGSREGDGFLRLKKMKVPNNPQRSEVNEQDCPGSCLRNCSCTAYIYDTGLGCLLWSGNLIDMQEFLGSGVPIYIRLAGSELKSSSNRSLVNIAWKLWNDDEVTTRGSCHFGRPKQPAFIARRGSPDVESPWQSDQRASVNDAWKLWNDGDVTTLVDPVILDECSENKIHRCVHIGLLCVQDHANDRPSVSTVIWMLSTENSNLPEPKQPALIARRGSPDTESPWQSDQRASVNDVSITEITGLVLSINFMCDQLGFELYTSFIRFITSASCTETNTEMKIVLLIFFFSLLQYCISNDTIMRRQSLRDGDVILSEGERFAFGFFSLGDSKLRYVGIWYAQISEQTIVWVANRDHPINDTSGLIKFNSRGNLCVYASVSETELLWSTNVSDSILEPALVARLSDLGNLVLLDSVTGRVFWESFDHPTNTFLPFMRLGFTRKDSLDRFLTSWRSSGDPGSGNRTFRMEQRGSPQLILYKGQIPLWRTGSWTGQKWSGVPDMTRGYIFNNSFVNSQDEVSFTYGVTDVSVLTRLIVNERGHIQRFTWIATDKRWNEFYSVPKEECDYYAHCGVNGHCDPTSAETFECTCLPGFEPKIPRHWFLRDYSGGCSKKNRASICREKEGFVKLTRAKIPDATNASVDMNITLKECKQRCLMNCSCVAYASAYHESIKGAIGCLTWHGDMFDTRTYLNSGQDFYIRVDAEELARWNVNGLSRKRRVVMILVSLIAALMLVTVIMFCFVRKRRRKSYMLRRSSTTFSTSTFDFEESSKFEQDKAMKELPLFELNTIAAATNNFSSHNKLGAGGFGPVYKIWDLWEKEAGISVNDVTFTDVQGR</sequence>
<keyword evidence="5 13" id="KW-1133">Transmembrane helix</keyword>
<evidence type="ECO:0000256" key="5">
    <source>
        <dbReference type="ARBA" id="ARBA00022989"/>
    </source>
</evidence>
<dbReference type="FunFam" id="2.90.10.10:FF:000005">
    <property type="entry name" value="G-type lectin S-receptor-like serine/threonine-protein kinase"/>
    <property type="match status" value="1"/>
</dbReference>
<evidence type="ECO:0000256" key="3">
    <source>
        <dbReference type="ARBA" id="ARBA00022692"/>
    </source>
</evidence>
<dbReference type="SMART" id="SM00108">
    <property type="entry name" value="B_lectin"/>
    <property type="match status" value="2"/>
</dbReference>
<name>A0AAU9RCQ3_THLAR</name>
<comment type="caution">
    <text evidence="11">Lacks conserved residue(s) required for the propagation of feature annotation.</text>
</comment>
<evidence type="ECO:0000259" key="15">
    <source>
        <dbReference type="PROSITE" id="PS50927"/>
    </source>
</evidence>
<feature type="domain" description="Apple" evidence="16">
    <location>
        <begin position="434"/>
        <end position="516"/>
    </location>
</feature>
<dbReference type="EC" id="2.7.11.1" evidence="2"/>
<feature type="domain" description="EGF-like" evidence="14">
    <location>
        <begin position="996"/>
        <end position="1034"/>
    </location>
</feature>
<dbReference type="GO" id="GO:0016020">
    <property type="term" value="C:membrane"/>
    <property type="evidence" value="ECO:0007669"/>
    <property type="project" value="UniProtKB-SubCell"/>
</dbReference>
<evidence type="ECO:0000313" key="17">
    <source>
        <dbReference type="EMBL" id="CAH2038267.1"/>
    </source>
</evidence>
<evidence type="ECO:0000256" key="12">
    <source>
        <dbReference type="SAM" id="MobiDB-lite"/>
    </source>
</evidence>
<dbReference type="CDD" id="cd00028">
    <property type="entry name" value="B_lectin"/>
    <property type="match status" value="2"/>
</dbReference>
<dbReference type="InterPro" id="IPR021820">
    <property type="entry name" value="S-locus_recpt_kinase_C"/>
</dbReference>
<dbReference type="PROSITE" id="PS50026">
    <property type="entry name" value="EGF_3"/>
    <property type="match status" value="1"/>
</dbReference>
<protein>
    <recommendedName>
        <fullName evidence="2">non-specific serine/threonine protein kinase</fullName>
        <ecNumber evidence="2">2.7.11.1</ecNumber>
    </recommendedName>
</protein>
<keyword evidence="4" id="KW-0732">Signal</keyword>
<dbReference type="InterPro" id="IPR000858">
    <property type="entry name" value="S_locus_glycoprot_dom"/>
</dbReference>
<feature type="compositionally biased region" description="Basic and acidic residues" evidence="12">
    <location>
        <begin position="59"/>
        <end position="77"/>
    </location>
</feature>
<dbReference type="Pfam" id="PF11883">
    <property type="entry name" value="DUF3403"/>
    <property type="match status" value="1"/>
</dbReference>
<reference evidence="17 18" key="1">
    <citation type="submission" date="2022-03" db="EMBL/GenBank/DDBJ databases">
        <authorList>
            <person name="Nunn A."/>
            <person name="Chopra R."/>
            <person name="Nunn A."/>
            <person name="Contreras Garrido A."/>
        </authorList>
    </citation>
    <scope>NUCLEOTIDE SEQUENCE [LARGE SCALE GENOMIC DNA]</scope>
</reference>
<feature type="domain" description="Bulb-type lectin" evidence="15">
    <location>
        <begin position="125"/>
        <end position="247"/>
    </location>
</feature>
<dbReference type="Gene3D" id="3.30.200.20">
    <property type="entry name" value="Phosphorylase Kinase, domain 1"/>
    <property type="match status" value="1"/>
</dbReference>
<evidence type="ECO:0000256" key="2">
    <source>
        <dbReference type="ARBA" id="ARBA00012513"/>
    </source>
</evidence>